<dbReference type="Proteomes" id="UP001497680">
    <property type="component" value="Unassembled WGS sequence"/>
</dbReference>
<keyword evidence="2" id="KW-1185">Reference proteome</keyword>
<accession>A0ACC0DB22</accession>
<evidence type="ECO:0000313" key="2">
    <source>
        <dbReference type="Proteomes" id="UP001497680"/>
    </source>
</evidence>
<sequence>MHQLSIGEPLGRDANFGFSCLACRQRKIKCDRRSNCSNCTKALKQCVFIAPVRGKRKRTKPPRESLHAKLKRYEELLKSYGANVEAEPSDDCDDSDSDPETASRPDTEMDEGIKPLSKSQGDPFRLEDTKPQLVTKEGTSRYYDSALWSNLGDQFQHPEITSLGEPLDESDDHEGGMLFEADHHYKIEDLRCLHPPFQILPKLKDIYVDRADSFIKVLHLPTFWAALTNGLKSPQGPSKPLEAEIFAFYLATISSLKEDECLSLFGMPKPVLYNRYRLATRQALVNAGFLSTSSPTTLRAFAIFIMCLRKSHGGDTLYIFSGVAIRLARKMGLHRDGTSLGLSPFETEMRRRLWWHLAHMDFRLAEVLGTRPSLDLSCGDAKKPLNVDDADLHPDMVDAPAERDGITPMAPCLIKCEIVEVLRQFSSTPGDVRWEALYTPDVSLAKKDAAIAEVQDRWERRFLRYCDPAEPFHTFVSLMVRSSICKMRLFAHSPRRFATSGSRPPASKIPRSERDIVFENATKLLEYVTLTYEGGHGLEKYMWQIGTSYLWNTMLYVLIEARHRKTGPKVDRLWQLVSVVFSHYHRVLEEPAGAVYTALGKWTLEVWDHHVAAVRAEGLPEPPTPDYIDTIRRRQQKPPTTAVSLSRPEGQIVDLRPPSRKPVGGQPKFQPETYDGGLIELEPLESYDFSDLLSFEMDPNEWVQWEQLVAGQNGFAQVDSI</sequence>
<comment type="caution">
    <text evidence="1">The sequence shown here is derived from an EMBL/GenBank/DDBJ whole genome shotgun (WGS) entry which is preliminary data.</text>
</comment>
<evidence type="ECO:0000313" key="1">
    <source>
        <dbReference type="EMBL" id="KAI6089904.1"/>
    </source>
</evidence>
<gene>
    <name evidence="1" type="ORF">F4821DRAFT_44349</name>
</gene>
<protein>
    <submittedName>
        <fullName evidence="1">C6 transcription factor</fullName>
    </submittedName>
</protein>
<organism evidence="1 2">
    <name type="scientific">Hypoxylon rubiginosum</name>
    <dbReference type="NCBI Taxonomy" id="110542"/>
    <lineage>
        <taxon>Eukaryota</taxon>
        <taxon>Fungi</taxon>
        <taxon>Dikarya</taxon>
        <taxon>Ascomycota</taxon>
        <taxon>Pezizomycotina</taxon>
        <taxon>Sordariomycetes</taxon>
        <taxon>Xylariomycetidae</taxon>
        <taxon>Xylariales</taxon>
        <taxon>Hypoxylaceae</taxon>
        <taxon>Hypoxylon</taxon>
    </lineage>
</organism>
<dbReference type="EMBL" id="MU394293">
    <property type="protein sequence ID" value="KAI6089904.1"/>
    <property type="molecule type" value="Genomic_DNA"/>
</dbReference>
<reference evidence="1 2" key="1">
    <citation type="journal article" date="2022" name="New Phytol.">
        <title>Ecological generalism drives hyperdiversity of secondary metabolite gene clusters in xylarialean endophytes.</title>
        <authorList>
            <person name="Franco M.E.E."/>
            <person name="Wisecaver J.H."/>
            <person name="Arnold A.E."/>
            <person name="Ju Y.M."/>
            <person name="Slot J.C."/>
            <person name="Ahrendt S."/>
            <person name="Moore L.P."/>
            <person name="Eastman K.E."/>
            <person name="Scott K."/>
            <person name="Konkel Z."/>
            <person name="Mondo S.J."/>
            <person name="Kuo A."/>
            <person name="Hayes R.D."/>
            <person name="Haridas S."/>
            <person name="Andreopoulos B."/>
            <person name="Riley R."/>
            <person name="LaButti K."/>
            <person name="Pangilinan J."/>
            <person name="Lipzen A."/>
            <person name="Amirebrahimi M."/>
            <person name="Yan J."/>
            <person name="Adam C."/>
            <person name="Keymanesh K."/>
            <person name="Ng V."/>
            <person name="Louie K."/>
            <person name="Northen T."/>
            <person name="Drula E."/>
            <person name="Henrissat B."/>
            <person name="Hsieh H.M."/>
            <person name="Youens-Clark K."/>
            <person name="Lutzoni F."/>
            <person name="Miadlikowska J."/>
            <person name="Eastwood D.C."/>
            <person name="Hamelin R.C."/>
            <person name="Grigoriev I.V."/>
            <person name="U'Ren J.M."/>
        </authorList>
    </citation>
    <scope>NUCLEOTIDE SEQUENCE [LARGE SCALE GENOMIC DNA]</scope>
    <source>
        <strain evidence="1 2">ER1909</strain>
    </source>
</reference>
<name>A0ACC0DB22_9PEZI</name>
<proteinExistence type="predicted"/>